<feature type="domain" description="Tle cognate immunity protein 4 C-terminal" evidence="1">
    <location>
        <begin position="153"/>
        <end position="306"/>
    </location>
</feature>
<dbReference type="Proteomes" id="UP000009874">
    <property type="component" value="Unassembled WGS sequence"/>
</dbReference>
<dbReference type="EMBL" id="AGZI01000021">
    <property type="protein sequence ID" value="EKU82777.1"/>
    <property type="molecule type" value="Genomic_DNA"/>
</dbReference>
<protein>
    <recommendedName>
        <fullName evidence="1">Tle cognate immunity protein 4 C-terminal domain-containing protein</fullName>
    </recommendedName>
</protein>
<dbReference type="InterPro" id="IPR041290">
    <property type="entry name" value="Tli4_C"/>
</dbReference>
<evidence type="ECO:0000313" key="3">
    <source>
        <dbReference type="Proteomes" id="UP000009874"/>
    </source>
</evidence>
<dbReference type="Pfam" id="PF18426">
    <property type="entry name" value="Tli4_C"/>
    <property type="match status" value="1"/>
</dbReference>
<sequence>MNFEGELEVVKYCVGRTFIEVPRNLNASSSNLGIFREEGLGSQAPTIDVNVSTSEVSMSSYLAQIRRREVELREMEGANINILRQVRKISDTITIFRVQSIDDAYVSEAIALVEGALVSVRLDSFRHQFDHAEQRLIDIIHRLKHHNYSTVESMSGFCLGRLVLVGEFDVEIGSYAFFSKNGVHLSVNVDTYAPNEHVNLLSRVSGPKSLLSIFKVDHTVLRAREFSMAGVKAQEWLSWAILQDDSDVRTHTFELQTIRPIPSKEKPLISVTLRTAQAQEDGMYPATSTPDEEVIRIWDSIVESIQPVEA</sequence>
<accession>K9DVT4</accession>
<keyword evidence="3" id="KW-1185">Reference proteome</keyword>
<reference evidence="2 3" key="1">
    <citation type="submission" date="2012-09" db="EMBL/GenBank/DDBJ databases">
        <title>The Genome Sequence of Massilia timonae CCUG 45783.</title>
        <authorList>
            <consortium name="The Broad Institute Genome Sequencing Platform"/>
            <person name="Earl A."/>
            <person name="Ward D."/>
            <person name="Feldgarden M."/>
            <person name="Gevers D."/>
            <person name="Huys G."/>
            <person name="Walker B."/>
            <person name="Young S.K."/>
            <person name="Zeng Q."/>
            <person name="Gargeya S."/>
            <person name="Fitzgerald M."/>
            <person name="Haas B."/>
            <person name="Abouelleil A."/>
            <person name="Alvarado L."/>
            <person name="Arachchi H.M."/>
            <person name="Berlin A.M."/>
            <person name="Chapman S.B."/>
            <person name="Goldberg J."/>
            <person name="Griggs A."/>
            <person name="Gujja S."/>
            <person name="Hansen M."/>
            <person name="Howarth C."/>
            <person name="Imamovic A."/>
            <person name="Larimer J."/>
            <person name="McCowen C."/>
            <person name="Montmayeur A."/>
            <person name="Murphy C."/>
            <person name="Neiman D."/>
            <person name="Pearson M."/>
            <person name="Priest M."/>
            <person name="Roberts A."/>
            <person name="Saif S."/>
            <person name="Shea T."/>
            <person name="Sisk P."/>
            <person name="Sykes S."/>
            <person name="Wortman J."/>
            <person name="Nusbaum C."/>
            <person name="Birren B."/>
        </authorList>
    </citation>
    <scope>NUCLEOTIDE SEQUENCE [LARGE SCALE GENOMIC DNA]</scope>
    <source>
        <strain evidence="2 3">CCUG 45783</strain>
    </source>
</reference>
<gene>
    <name evidence="2" type="ORF">HMPREF9710_01788</name>
</gene>
<comment type="caution">
    <text evidence="2">The sequence shown here is derived from an EMBL/GenBank/DDBJ whole genome shotgun (WGS) entry which is preliminary data.</text>
</comment>
<organism evidence="2 3">
    <name type="scientific">Massilia timonae CCUG 45783</name>
    <dbReference type="NCBI Taxonomy" id="883126"/>
    <lineage>
        <taxon>Bacteria</taxon>
        <taxon>Pseudomonadati</taxon>
        <taxon>Pseudomonadota</taxon>
        <taxon>Betaproteobacteria</taxon>
        <taxon>Burkholderiales</taxon>
        <taxon>Oxalobacteraceae</taxon>
        <taxon>Telluria group</taxon>
        <taxon>Massilia</taxon>
    </lineage>
</organism>
<dbReference type="HOGENOM" id="CLU_896604_0_0_4"/>
<evidence type="ECO:0000313" key="2">
    <source>
        <dbReference type="EMBL" id="EKU82777.1"/>
    </source>
</evidence>
<evidence type="ECO:0000259" key="1">
    <source>
        <dbReference type="Pfam" id="PF18426"/>
    </source>
</evidence>
<dbReference type="AlphaFoldDB" id="K9DVT4"/>
<proteinExistence type="predicted"/>
<name>K9DVT4_9BURK</name>